<evidence type="ECO:0000313" key="1">
    <source>
        <dbReference type="EMBL" id="AMB48653.1"/>
    </source>
</evidence>
<name>A0A0Y0LT08_GHVS</name>
<gene>
    <name evidence="1" type="ORF">GpSGHVEth049</name>
</gene>
<accession>A0A0Y0LT08</accession>
<dbReference type="EMBL" id="KU050077">
    <property type="protein sequence ID" value="AMB48653.1"/>
    <property type="molecule type" value="Genomic_DNA"/>
</dbReference>
<dbReference type="Proteomes" id="UP000282469">
    <property type="component" value="Segment"/>
</dbReference>
<protein>
    <submittedName>
        <fullName evidence="1">Cellular protein CBG22662-likeprotein</fullName>
    </submittedName>
</protein>
<organismHost>
    <name type="scientific">Glossina</name>
    <name type="common">tsetse flies</name>
    <dbReference type="NCBI Taxonomy" id="7393"/>
</organismHost>
<organism evidence="1 2">
    <name type="scientific">Glossina hytrovirus (isolate Glossina pallidipes/Ethiopia/Seibersdorf/-)</name>
    <name type="common">GHV</name>
    <dbReference type="NCBI Taxonomy" id="379529"/>
    <lineage>
        <taxon>Viruses</taxon>
        <taxon>Viruses incertae sedis</taxon>
        <taxon>Naldaviricetes</taxon>
        <taxon>Lefavirales</taxon>
        <taxon>Hytrosaviridae</taxon>
        <taxon>Glossinavirus</taxon>
        <taxon>Glossinavirus glopallidipedis</taxon>
    </lineage>
</organism>
<reference evidence="1 2" key="1">
    <citation type="journal article" date="2016" name="J. Gen. Virol.">
        <title>Comprehensive annotation of Glossina pallidipes salivary gland hypertrophy virus from Ethiopian tsetse flies: a proteogenomics approach.</title>
        <authorList>
            <person name="Abd-Alla A.M."/>
            <person name="Kariithi H.M."/>
            <person name="Cousserans F."/>
            <person name="Parker N.J."/>
            <person name="Ince I.A."/>
            <person name="Scully E.D."/>
            <person name="Boeren S."/>
            <person name="Geib S.M."/>
            <person name="Mekonnen S."/>
            <person name="Vlak J.M."/>
            <person name="Parker A.G."/>
            <person name="Vreysen M.J."/>
            <person name="Bergoin M."/>
        </authorList>
    </citation>
    <scope>NUCLEOTIDE SEQUENCE [LARGE SCALE GENOMIC DNA]</scope>
    <source>
        <strain evidence="1 2">Ethiopian</strain>
    </source>
</reference>
<proteinExistence type="predicted"/>
<evidence type="ECO:0000313" key="2">
    <source>
        <dbReference type="Proteomes" id="UP000282469"/>
    </source>
</evidence>
<sequence length="406" mass="47421">MMKNQISRRVNLYKNLDSYYHISKITEHECIPFNMKIIFLNLNKKNAVKDIEEMRDILLQTANFIEYTQMGLNLTATIFSHFNVNENVINKIRTMDLIEYFSDFMKLTIYAELMPQNPALSVPLKIISNILKHILAEETASDIYYKQRLIEQRKKFEREELNRFQQLLLDIKCDNITNFKQTEEDINNIKKEKDPIVAKKEQMIEMINKNAEKYNIDKCFIDEEEEEQITTITTKAIVHELPPPNNALITGEPSLKPITDELIIKEKLHQPVNNESVNDIEEVSEQPDEEELIIDVTPLILDSESENSTLIDKDSIILDSETENIDDSIVIDKDSTIFEFETEELHENNLDELIPLNAELIKKQTDLIKEQENLIQKQDELIEKDLSIIEFPLSTASFNSCMLYNN</sequence>